<sequence>MSAGKLPQLIGYGIDAVARVLPCEAFVNSYLQTLTVGKLTVISPSGATTVYGDANEKVFKATLTIKNANFYKRSALKESIGLGESFMDGDWECDDLVSFFCIVVENIKAGKKYNNSLVGRGINTAVASATGWLRWLMTNSPSLSLANVQAHYDLGNDFYQLWLDKDFMAYTCALYLTPKDTLEKAQANKIHLIIKKLQLKQTDRLLDLGCGWGGLALEAARKVGCRVLAVNLSKEQIEFARKQAAKEGLSHLCEFRHADYRTINPEADGLFDKISSVGMLEHVGHYDLPTFFATCNRALKPNGILVTHCITYIDSRYEQYLKETDFTKIYIFPGSDIPSLTALINAATASAWTAEHVENLGFNYGLTCREWRRRYNAKIQEVEAMGYPKSFQRMFDFYLAWAEAAFVSKNLHLHQVIWKRPASDSGYPVATNFVPLHGHRESIE</sequence>
<dbReference type="GO" id="GO:0032259">
    <property type="term" value="P:methylation"/>
    <property type="evidence" value="ECO:0007669"/>
    <property type="project" value="UniProtKB-KW"/>
</dbReference>
<dbReference type="InParanoid" id="A0A0D2WUF1"/>
<dbReference type="GO" id="GO:0008168">
    <property type="term" value="F:methyltransferase activity"/>
    <property type="evidence" value="ECO:0007669"/>
    <property type="project" value="UniProtKB-KW"/>
</dbReference>
<dbReference type="InterPro" id="IPR029063">
    <property type="entry name" value="SAM-dependent_MTases_sf"/>
</dbReference>
<protein>
    <submittedName>
        <fullName evidence="6">Cyclopropane-fatty-acyl-phospholipid synthase</fullName>
    </submittedName>
</protein>
<reference evidence="7" key="1">
    <citation type="submission" date="2011-02" db="EMBL/GenBank/DDBJ databases">
        <title>The Genome Sequence of Capsaspora owczarzaki ATCC 30864.</title>
        <authorList>
            <person name="Russ C."/>
            <person name="Cuomo C."/>
            <person name="Burger G."/>
            <person name="Gray M.W."/>
            <person name="Holland P.W.H."/>
            <person name="King N."/>
            <person name="Lang F.B.F."/>
            <person name="Roger A.J."/>
            <person name="Ruiz-Trillo I."/>
            <person name="Young S.K."/>
            <person name="Zeng Q."/>
            <person name="Gargeya S."/>
            <person name="Alvarado L."/>
            <person name="Berlin A."/>
            <person name="Chapman S.B."/>
            <person name="Chen Z."/>
            <person name="Freedman E."/>
            <person name="Gellesch M."/>
            <person name="Goldberg J."/>
            <person name="Griggs A."/>
            <person name="Gujja S."/>
            <person name="Heilman E."/>
            <person name="Heiman D."/>
            <person name="Howarth C."/>
            <person name="Mehta T."/>
            <person name="Neiman D."/>
            <person name="Pearson M."/>
            <person name="Roberts A."/>
            <person name="Saif S."/>
            <person name="Shea T."/>
            <person name="Shenoy N."/>
            <person name="Sisk P."/>
            <person name="Stolte C."/>
            <person name="Sykes S."/>
            <person name="White J."/>
            <person name="Yandava C."/>
            <person name="Haas B."/>
            <person name="Nusbaum C."/>
            <person name="Birren B."/>
        </authorList>
    </citation>
    <scope>NUCLEOTIDE SEQUENCE</scope>
    <source>
        <strain evidence="7">ATCC 30864</strain>
    </source>
</reference>
<dbReference type="InterPro" id="IPR003333">
    <property type="entry name" value="CMAS"/>
</dbReference>
<dbReference type="STRING" id="595528.A0A0D2WUF1"/>
<dbReference type="InterPro" id="IPR050723">
    <property type="entry name" value="CFA/CMAS"/>
</dbReference>
<evidence type="ECO:0000256" key="1">
    <source>
        <dbReference type="ARBA" id="ARBA00010815"/>
    </source>
</evidence>
<keyword evidence="5" id="KW-0443">Lipid metabolism</keyword>
<comment type="similarity">
    <text evidence="1">Belongs to the CFA/CMAS family.</text>
</comment>
<proteinExistence type="inferred from homology"/>
<evidence type="ECO:0000256" key="3">
    <source>
        <dbReference type="ARBA" id="ARBA00022679"/>
    </source>
</evidence>
<dbReference type="CDD" id="cd02440">
    <property type="entry name" value="AdoMet_MTases"/>
    <property type="match status" value="1"/>
</dbReference>
<dbReference type="PIRSF" id="PIRSF003085">
    <property type="entry name" value="CMAS"/>
    <property type="match status" value="1"/>
</dbReference>
<dbReference type="PANTHER" id="PTHR43667:SF2">
    <property type="entry name" value="FATTY ACID C-METHYL TRANSFERASE"/>
    <property type="match status" value="1"/>
</dbReference>
<dbReference type="OrthoDB" id="8300214at2759"/>
<keyword evidence="3" id="KW-0808">Transferase</keyword>
<keyword evidence="2" id="KW-0489">Methyltransferase</keyword>
<keyword evidence="7" id="KW-1185">Reference proteome</keyword>
<evidence type="ECO:0000256" key="4">
    <source>
        <dbReference type="ARBA" id="ARBA00022691"/>
    </source>
</evidence>
<keyword evidence="4" id="KW-0949">S-adenosyl-L-methionine</keyword>
<evidence type="ECO:0000313" key="7">
    <source>
        <dbReference type="Proteomes" id="UP000008743"/>
    </source>
</evidence>
<dbReference type="Proteomes" id="UP000008743">
    <property type="component" value="Unassembled WGS sequence"/>
</dbReference>
<dbReference type="PhylomeDB" id="A0A0D2WUF1"/>
<dbReference type="AlphaFoldDB" id="A0A0D2WUF1"/>
<dbReference type="EMBL" id="KE346371">
    <property type="protein sequence ID" value="KJE96295.1"/>
    <property type="molecule type" value="Genomic_DNA"/>
</dbReference>
<organism evidence="6 7">
    <name type="scientific">Capsaspora owczarzaki (strain ATCC 30864)</name>
    <dbReference type="NCBI Taxonomy" id="595528"/>
    <lineage>
        <taxon>Eukaryota</taxon>
        <taxon>Filasterea</taxon>
        <taxon>Capsaspora</taxon>
    </lineage>
</organism>
<dbReference type="eggNOG" id="ENOG502QSMW">
    <property type="taxonomic scope" value="Eukaryota"/>
</dbReference>
<evidence type="ECO:0000256" key="2">
    <source>
        <dbReference type="ARBA" id="ARBA00022603"/>
    </source>
</evidence>
<dbReference type="Pfam" id="PF02353">
    <property type="entry name" value="CMAS"/>
    <property type="match status" value="1"/>
</dbReference>
<dbReference type="RefSeq" id="XP_004344259.1">
    <property type="nucleotide sequence ID" value="XM_004344209.2"/>
</dbReference>
<gene>
    <name evidence="6" type="ORF">CAOG_006638</name>
</gene>
<dbReference type="OMA" id="CHMLTFV"/>
<dbReference type="PANTHER" id="PTHR43667">
    <property type="entry name" value="CYCLOPROPANE-FATTY-ACYL-PHOSPHOLIPID SYNTHASE"/>
    <property type="match status" value="1"/>
</dbReference>
<dbReference type="SUPFAM" id="SSF53335">
    <property type="entry name" value="S-adenosyl-L-methionine-dependent methyltransferases"/>
    <property type="match status" value="1"/>
</dbReference>
<dbReference type="GO" id="GO:0008610">
    <property type="term" value="P:lipid biosynthetic process"/>
    <property type="evidence" value="ECO:0007669"/>
    <property type="project" value="InterPro"/>
</dbReference>
<dbReference type="Gene3D" id="3.40.50.150">
    <property type="entry name" value="Vaccinia Virus protein VP39"/>
    <property type="match status" value="1"/>
</dbReference>
<name>A0A0D2WUF1_CAPO3</name>
<evidence type="ECO:0000313" key="6">
    <source>
        <dbReference type="EMBL" id="KJE96295.1"/>
    </source>
</evidence>
<accession>A0A0D2WUF1</accession>
<evidence type="ECO:0000256" key="5">
    <source>
        <dbReference type="ARBA" id="ARBA00023098"/>
    </source>
</evidence>